<name>A0A542XXB2_9MICO</name>
<comment type="caution">
    <text evidence="1">The sequence shown here is derived from an EMBL/GenBank/DDBJ whole genome shotgun (WGS) entry which is preliminary data.</text>
</comment>
<protein>
    <submittedName>
        <fullName evidence="1">Uncharacterized protein</fullName>
    </submittedName>
</protein>
<evidence type="ECO:0000313" key="2">
    <source>
        <dbReference type="Proteomes" id="UP000317998"/>
    </source>
</evidence>
<evidence type="ECO:0000313" key="1">
    <source>
        <dbReference type="EMBL" id="TQL40468.1"/>
    </source>
</evidence>
<gene>
    <name evidence="1" type="ORF">FB562_2680</name>
</gene>
<accession>A0A542XXB2</accession>
<sequence>AATLAEPLLDDDVADSTQLELAVPTVRPARGEALTIG</sequence>
<reference evidence="1 2" key="1">
    <citation type="submission" date="2019-06" db="EMBL/GenBank/DDBJ databases">
        <title>Sequencing the genomes of 1000 actinobacteria strains.</title>
        <authorList>
            <person name="Klenk H.-P."/>
        </authorList>
    </citation>
    <scope>NUCLEOTIDE SEQUENCE [LARGE SCALE GENOMIC DNA]</scope>
    <source>
        <strain evidence="1 2">DSM 26477</strain>
    </source>
</reference>
<feature type="non-terminal residue" evidence="1">
    <location>
        <position position="1"/>
    </location>
</feature>
<dbReference type="Proteomes" id="UP000317998">
    <property type="component" value="Unassembled WGS sequence"/>
</dbReference>
<dbReference type="AlphaFoldDB" id="A0A542XXB2"/>
<keyword evidence="2" id="KW-1185">Reference proteome</keyword>
<proteinExistence type="predicted"/>
<organism evidence="1 2">
    <name type="scientific">Homoserinimonas aerilata</name>
    <dbReference type="NCBI Taxonomy" id="1162970"/>
    <lineage>
        <taxon>Bacteria</taxon>
        <taxon>Bacillati</taxon>
        <taxon>Actinomycetota</taxon>
        <taxon>Actinomycetes</taxon>
        <taxon>Micrococcales</taxon>
        <taxon>Microbacteriaceae</taxon>
        <taxon>Homoserinimonas</taxon>
    </lineage>
</organism>
<dbReference type="EMBL" id="VFOM01000005">
    <property type="protein sequence ID" value="TQL40468.1"/>
    <property type="molecule type" value="Genomic_DNA"/>
</dbReference>